<evidence type="ECO:0000256" key="1">
    <source>
        <dbReference type="SAM" id="MobiDB-lite"/>
    </source>
</evidence>
<proteinExistence type="predicted"/>
<dbReference type="EMBL" id="KV417302">
    <property type="protein sequence ID" value="KZO93353.1"/>
    <property type="molecule type" value="Genomic_DNA"/>
</dbReference>
<accession>A0A167J8T7</accession>
<protein>
    <submittedName>
        <fullName evidence="2">Uncharacterized protein</fullName>
    </submittedName>
</protein>
<evidence type="ECO:0000313" key="3">
    <source>
        <dbReference type="Proteomes" id="UP000076738"/>
    </source>
</evidence>
<gene>
    <name evidence="2" type="ORF">CALVIDRAFT_256643</name>
</gene>
<name>A0A167J8T7_CALVF</name>
<evidence type="ECO:0000313" key="2">
    <source>
        <dbReference type="EMBL" id="KZO93353.1"/>
    </source>
</evidence>
<dbReference type="AlphaFoldDB" id="A0A167J8T7"/>
<keyword evidence="3" id="KW-1185">Reference proteome</keyword>
<dbReference type="Proteomes" id="UP000076738">
    <property type="component" value="Unassembled WGS sequence"/>
</dbReference>
<feature type="region of interest" description="Disordered" evidence="1">
    <location>
        <begin position="74"/>
        <end position="95"/>
    </location>
</feature>
<reference evidence="2 3" key="1">
    <citation type="journal article" date="2016" name="Mol. Biol. Evol.">
        <title>Comparative Genomics of Early-Diverging Mushroom-Forming Fungi Provides Insights into the Origins of Lignocellulose Decay Capabilities.</title>
        <authorList>
            <person name="Nagy L.G."/>
            <person name="Riley R."/>
            <person name="Tritt A."/>
            <person name="Adam C."/>
            <person name="Daum C."/>
            <person name="Floudas D."/>
            <person name="Sun H."/>
            <person name="Yadav J.S."/>
            <person name="Pangilinan J."/>
            <person name="Larsson K.H."/>
            <person name="Matsuura K."/>
            <person name="Barry K."/>
            <person name="Labutti K."/>
            <person name="Kuo R."/>
            <person name="Ohm R.A."/>
            <person name="Bhattacharya S.S."/>
            <person name="Shirouzu T."/>
            <person name="Yoshinaga Y."/>
            <person name="Martin F.M."/>
            <person name="Grigoriev I.V."/>
            <person name="Hibbett D.S."/>
        </authorList>
    </citation>
    <scope>NUCLEOTIDE SEQUENCE [LARGE SCALE GENOMIC DNA]</scope>
    <source>
        <strain evidence="2 3">TUFC12733</strain>
    </source>
</reference>
<sequence length="149" mass="16380">MSKRRGEEVVRSWMSLYMRECWEVVIGGCRIAKCERWARAGDDDCANGSVQCDSESTLVVNIYTPCRGKQVGQHKVGRHESVGEASPHPAGVAEDVPIPAPALRVRSRRHLPSFDALSPGAEGRRAPLPAREVHAAEPHRGVDPECFLN</sequence>
<organism evidence="2 3">
    <name type="scientific">Calocera viscosa (strain TUFC12733)</name>
    <dbReference type="NCBI Taxonomy" id="1330018"/>
    <lineage>
        <taxon>Eukaryota</taxon>
        <taxon>Fungi</taxon>
        <taxon>Dikarya</taxon>
        <taxon>Basidiomycota</taxon>
        <taxon>Agaricomycotina</taxon>
        <taxon>Dacrymycetes</taxon>
        <taxon>Dacrymycetales</taxon>
        <taxon>Dacrymycetaceae</taxon>
        <taxon>Calocera</taxon>
    </lineage>
</organism>